<gene>
    <name evidence="1" type="ORF">AVEN_77960-2_1</name>
</gene>
<dbReference type="Proteomes" id="UP000499080">
    <property type="component" value="Unassembled WGS sequence"/>
</dbReference>
<name>A0A4Y2V5S1_ARAVE</name>
<sequence length="62" mass="7033">FFSPFDSGTSYKFPNQHVFRPSGRHLKLVLVRPSFKDNKFLLGQEFEASSSSGANVKDKVVR</sequence>
<keyword evidence="2" id="KW-1185">Reference proteome</keyword>
<evidence type="ECO:0000313" key="1">
    <source>
        <dbReference type="EMBL" id="GBO19087.1"/>
    </source>
</evidence>
<accession>A0A4Y2V5S1</accession>
<feature type="non-terminal residue" evidence="1">
    <location>
        <position position="1"/>
    </location>
</feature>
<comment type="caution">
    <text evidence="1">The sequence shown here is derived from an EMBL/GenBank/DDBJ whole genome shotgun (WGS) entry which is preliminary data.</text>
</comment>
<dbReference type="AlphaFoldDB" id="A0A4Y2V5S1"/>
<protein>
    <submittedName>
        <fullName evidence="1">Uncharacterized protein</fullName>
    </submittedName>
</protein>
<reference evidence="1 2" key="1">
    <citation type="journal article" date="2019" name="Sci. Rep.">
        <title>Orb-weaving spider Araneus ventricosus genome elucidates the spidroin gene catalogue.</title>
        <authorList>
            <person name="Kono N."/>
            <person name="Nakamura H."/>
            <person name="Ohtoshi R."/>
            <person name="Moran D.A.P."/>
            <person name="Shinohara A."/>
            <person name="Yoshida Y."/>
            <person name="Fujiwara M."/>
            <person name="Mori M."/>
            <person name="Tomita M."/>
            <person name="Arakawa K."/>
        </authorList>
    </citation>
    <scope>NUCLEOTIDE SEQUENCE [LARGE SCALE GENOMIC DNA]</scope>
</reference>
<organism evidence="1 2">
    <name type="scientific">Araneus ventricosus</name>
    <name type="common">Orbweaver spider</name>
    <name type="synonym">Epeira ventricosa</name>
    <dbReference type="NCBI Taxonomy" id="182803"/>
    <lineage>
        <taxon>Eukaryota</taxon>
        <taxon>Metazoa</taxon>
        <taxon>Ecdysozoa</taxon>
        <taxon>Arthropoda</taxon>
        <taxon>Chelicerata</taxon>
        <taxon>Arachnida</taxon>
        <taxon>Araneae</taxon>
        <taxon>Araneomorphae</taxon>
        <taxon>Entelegynae</taxon>
        <taxon>Araneoidea</taxon>
        <taxon>Araneidae</taxon>
        <taxon>Araneus</taxon>
    </lineage>
</organism>
<dbReference type="EMBL" id="BGPR01042621">
    <property type="protein sequence ID" value="GBO19087.1"/>
    <property type="molecule type" value="Genomic_DNA"/>
</dbReference>
<proteinExistence type="predicted"/>
<evidence type="ECO:0000313" key="2">
    <source>
        <dbReference type="Proteomes" id="UP000499080"/>
    </source>
</evidence>